<dbReference type="PANTHER" id="PTHR34703:SF1">
    <property type="entry name" value="ANTIPORTER SUBUNIT MNHG2-RELATED"/>
    <property type="match status" value="1"/>
</dbReference>
<evidence type="ECO:0000256" key="2">
    <source>
        <dbReference type="ARBA" id="ARBA00008404"/>
    </source>
</evidence>
<dbReference type="Pfam" id="PF03334">
    <property type="entry name" value="PhaG_MnhG_YufB"/>
    <property type="match status" value="1"/>
</dbReference>
<evidence type="ECO:0000256" key="1">
    <source>
        <dbReference type="ARBA" id="ARBA00004141"/>
    </source>
</evidence>
<dbReference type="PATRIC" id="fig|1246626.3.peg.1421"/>
<proteinExistence type="inferred from homology"/>
<dbReference type="eggNOG" id="COG1320">
    <property type="taxonomic scope" value="Bacteria"/>
</dbReference>
<evidence type="ECO:0000313" key="6">
    <source>
        <dbReference type="Proteomes" id="UP000027142"/>
    </source>
</evidence>
<comment type="similarity">
    <text evidence="2">Belongs to the CPA3 antiporters (TC 2.A.63) subunit G family.</text>
</comment>
<keyword evidence="4" id="KW-0812">Transmembrane</keyword>
<dbReference type="NCBIfam" id="NF009314">
    <property type="entry name" value="PRK12674.1-2"/>
    <property type="match status" value="1"/>
</dbReference>
<evidence type="ECO:0000313" key="5">
    <source>
        <dbReference type="EMBL" id="AIC94015.1"/>
    </source>
</evidence>
<gene>
    <name evidence="5" type="ORF">BleG1_1432</name>
</gene>
<dbReference type="PANTHER" id="PTHR34703">
    <property type="entry name" value="ANTIPORTER SUBUNIT MNHG2-RELATED"/>
    <property type="match status" value="1"/>
</dbReference>
<dbReference type="NCBIfam" id="TIGR01300">
    <property type="entry name" value="CPA3_mnhG_phaG"/>
    <property type="match status" value="1"/>
</dbReference>
<dbReference type="HOGENOM" id="CLU_121334_0_3_9"/>
<reference evidence="5 6" key="1">
    <citation type="journal article" date="2014" name="Gene">
        <title>A comparative genomic analysis of the alkalitolerant soil bacterium Bacillus lehensis G1.</title>
        <authorList>
            <person name="Noor Y.M."/>
            <person name="Samsulrizal N.H."/>
            <person name="Jema'on N.A."/>
            <person name="Low K.O."/>
            <person name="Ramli A.N."/>
            <person name="Alias N.I."/>
            <person name="Damis S.I."/>
            <person name="Fuzi S.F."/>
            <person name="Isa M.N."/>
            <person name="Murad A.M."/>
            <person name="Raih M.F."/>
            <person name="Bakar F.D."/>
            <person name="Najimudin N."/>
            <person name="Mahadi N.M."/>
            <person name="Illias R.M."/>
        </authorList>
    </citation>
    <scope>NUCLEOTIDE SEQUENCE [LARGE SCALE GENOMIC DNA]</scope>
    <source>
        <strain evidence="5 6">G1</strain>
    </source>
</reference>
<dbReference type="GO" id="GO:0015385">
    <property type="term" value="F:sodium:proton antiporter activity"/>
    <property type="evidence" value="ECO:0007669"/>
    <property type="project" value="TreeGrafter"/>
</dbReference>
<protein>
    <submittedName>
        <fullName evidence="5">Na(+)/H(+) antiporter subunit</fullName>
    </submittedName>
</protein>
<feature type="transmembrane region" description="Helical" evidence="4">
    <location>
        <begin position="66"/>
        <end position="88"/>
    </location>
</feature>
<evidence type="ECO:0000256" key="4">
    <source>
        <dbReference type="SAM" id="Phobius"/>
    </source>
</evidence>
<accession>A0A060LW51</accession>
<dbReference type="STRING" id="1246626.BleG1_1432"/>
<name>A0A060LW51_9BACI</name>
<sequence>MTAIEWMIVVFLSVGTLFSIAAGIGLVRFPDVYSRLHATGKNATASVILIMTATFIYFLYEHQLFIGKILLTILFVFLTTPVAALLISRSAYRIGIPMSKDSVRDEMKPYYDNEKSSPAKNE</sequence>
<keyword evidence="6" id="KW-1185">Reference proteome</keyword>
<evidence type="ECO:0000256" key="3">
    <source>
        <dbReference type="ARBA" id="ARBA00022449"/>
    </source>
</evidence>
<feature type="transmembrane region" description="Helical" evidence="4">
    <location>
        <begin position="42"/>
        <end position="60"/>
    </location>
</feature>
<comment type="subcellular location">
    <subcellularLocation>
        <location evidence="1">Membrane</location>
        <topology evidence="1">Multi-pass membrane protein</topology>
    </subcellularLocation>
</comment>
<dbReference type="AlphaFoldDB" id="A0A060LW51"/>
<keyword evidence="3" id="KW-0050">Antiport</keyword>
<dbReference type="EMBL" id="CP003923">
    <property type="protein sequence ID" value="AIC94015.1"/>
    <property type="molecule type" value="Genomic_DNA"/>
</dbReference>
<organism evidence="5 6">
    <name type="scientific">Shouchella lehensis G1</name>
    <dbReference type="NCBI Taxonomy" id="1246626"/>
    <lineage>
        <taxon>Bacteria</taxon>
        <taxon>Bacillati</taxon>
        <taxon>Bacillota</taxon>
        <taxon>Bacilli</taxon>
        <taxon>Bacillales</taxon>
        <taxon>Bacillaceae</taxon>
        <taxon>Shouchella</taxon>
    </lineage>
</organism>
<keyword evidence="4" id="KW-1133">Transmembrane helix</keyword>
<keyword evidence="3" id="KW-0813">Transport</keyword>
<feature type="transmembrane region" description="Helical" evidence="4">
    <location>
        <begin position="6"/>
        <end position="30"/>
    </location>
</feature>
<dbReference type="OrthoDB" id="9806575at2"/>
<dbReference type="GO" id="GO:0016020">
    <property type="term" value="C:membrane"/>
    <property type="evidence" value="ECO:0007669"/>
    <property type="project" value="UniProtKB-SubCell"/>
</dbReference>
<dbReference type="Proteomes" id="UP000027142">
    <property type="component" value="Chromosome"/>
</dbReference>
<keyword evidence="4" id="KW-0472">Membrane</keyword>
<dbReference type="KEGG" id="ble:BleG1_1432"/>
<dbReference type="InterPro" id="IPR005133">
    <property type="entry name" value="PhaG_MnhG_YufB"/>
</dbReference>
<dbReference type="RefSeq" id="WP_038478789.1">
    <property type="nucleotide sequence ID" value="NZ_CP003923.1"/>
</dbReference>